<evidence type="ECO:0000256" key="1">
    <source>
        <dbReference type="SAM" id="Phobius"/>
    </source>
</evidence>
<evidence type="ECO:0000313" key="2">
    <source>
        <dbReference type="EMBL" id="KAL2749830.1"/>
    </source>
</evidence>
<evidence type="ECO:0000313" key="3">
    <source>
        <dbReference type="Proteomes" id="UP001607303"/>
    </source>
</evidence>
<dbReference type="EMBL" id="JAYRBN010000026">
    <property type="protein sequence ID" value="KAL2749830.1"/>
    <property type="molecule type" value="Genomic_DNA"/>
</dbReference>
<proteinExistence type="predicted"/>
<comment type="caution">
    <text evidence="2">The sequence shown here is derived from an EMBL/GenBank/DDBJ whole genome shotgun (WGS) entry which is preliminary data.</text>
</comment>
<organism evidence="2 3">
    <name type="scientific">Vespula maculifrons</name>
    <name type="common">Eastern yellow jacket</name>
    <name type="synonym">Wasp</name>
    <dbReference type="NCBI Taxonomy" id="7453"/>
    <lineage>
        <taxon>Eukaryota</taxon>
        <taxon>Metazoa</taxon>
        <taxon>Ecdysozoa</taxon>
        <taxon>Arthropoda</taxon>
        <taxon>Hexapoda</taxon>
        <taxon>Insecta</taxon>
        <taxon>Pterygota</taxon>
        <taxon>Neoptera</taxon>
        <taxon>Endopterygota</taxon>
        <taxon>Hymenoptera</taxon>
        <taxon>Apocrita</taxon>
        <taxon>Aculeata</taxon>
        <taxon>Vespoidea</taxon>
        <taxon>Vespidae</taxon>
        <taxon>Vespinae</taxon>
        <taxon>Vespula</taxon>
    </lineage>
</organism>
<keyword evidence="1" id="KW-0812">Transmembrane</keyword>
<sequence length="178" mass="20768">MRLRDDPVAPVPRTEIVTCSQGPRDSNAHAIASDRERSSRDLIFFFFGFLFLLFLFMCFLFYVHINVAKISIDHDDISTFERRLDHGARFKFLIHREPIDRRIRYTLNSYANARKEPRRQYTSTHWRVRASVYTLRPVFCIPSSELIQSPGPPSDFRCGEIVIGARALPKLSYLGKEK</sequence>
<protein>
    <submittedName>
        <fullName evidence="2">Uncharacterized protein</fullName>
    </submittedName>
</protein>
<accession>A0ABD2CYX9</accession>
<dbReference type="AlphaFoldDB" id="A0ABD2CYX9"/>
<feature type="transmembrane region" description="Helical" evidence="1">
    <location>
        <begin position="42"/>
        <end position="63"/>
    </location>
</feature>
<gene>
    <name evidence="2" type="ORF">V1477_001901</name>
</gene>
<reference evidence="2 3" key="1">
    <citation type="journal article" date="2024" name="Ann. Entomol. Soc. Am.">
        <title>Genomic analyses of the southern and eastern yellowjacket wasps (Hymenoptera: Vespidae) reveal evolutionary signatures of social life.</title>
        <authorList>
            <person name="Catto M.A."/>
            <person name="Caine P.B."/>
            <person name="Orr S.E."/>
            <person name="Hunt B.G."/>
            <person name="Goodisman M.A.D."/>
        </authorList>
    </citation>
    <scope>NUCLEOTIDE SEQUENCE [LARGE SCALE GENOMIC DNA]</scope>
    <source>
        <strain evidence="2">232</strain>
        <tissue evidence="2">Head and thorax</tissue>
    </source>
</reference>
<name>A0ABD2CYX9_VESMC</name>
<keyword evidence="1" id="KW-0472">Membrane</keyword>
<dbReference type="Proteomes" id="UP001607303">
    <property type="component" value="Unassembled WGS sequence"/>
</dbReference>
<keyword evidence="1" id="KW-1133">Transmembrane helix</keyword>
<keyword evidence="3" id="KW-1185">Reference proteome</keyword>